<protein>
    <recommendedName>
        <fullName evidence="4">Probable 2-phosphosulfolactate phosphatase</fullName>
        <ecNumber evidence="3">3.1.3.71</ecNumber>
    </recommendedName>
</protein>
<dbReference type="RefSeq" id="WP_206004799.1">
    <property type="nucleotide sequence ID" value="NZ_CP070618.1"/>
</dbReference>
<dbReference type="EC" id="3.1.3.71" evidence="3"/>
<evidence type="ECO:0000256" key="2">
    <source>
        <dbReference type="ARBA" id="ARBA00009997"/>
    </source>
</evidence>
<comment type="catalytic activity">
    <reaction evidence="7">
        <text>(2R)-O-phospho-3-sulfolactate + H2O = (2R)-3-sulfolactate + phosphate</text>
        <dbReference type="Rhea" id="RHEA:23416"/>
        <dbReference type="ChEBI" id="CHEBI:15377"/>
        <dbReference type="ChEBI" id="CHEBI:15597"/>
        <dbReference type="ChEBI" id="CHEBI:43474"/>
        <dbReference type="ChEBI" id="CHEBI:58738"/>
        <dbReference type="EC" id="3.1.3.71"/>
    </reaction>
</comment>
<keyword evidence="9" id="KW-1185">Reference proteome</keyword>
<dbReference type="Pfam" id="PF04029">
    <property type="entry name" value="2-ph_phosp"/>
    <property type="match status" value="1"/>
</dbReference>
<evidence type="ECO:0000256" key="6">
    <source>
        <dbReference type="ARBA" id="ARBA00022842"/>
    </source>
</evidence>
<gene>
    <name evidence="8" type="ORF">JWS13_05100</name>
</gene>
<keyword evidence="6" id="KW-0460">Magnesium</keyword>
<keyword evidence="5" id="KW-0378">Hydrolase</keyword>
<accession>A0A974VZL3</accession>
<organism evidence="8 9">
    <name type="scientific">Rhodococcus pseudokoreensis</name>
    <dbReference type="NCBI Taxonomy" id="2811421"/>
    <lineage>
        <taxon>Bacteria</taxon>
        <taxon>Bacillati</taxon>
        <taxon>Actinomycetota</taxon>
        <taxon>Actinomycetes</taxon>
        <taxon>Mycobacteriales</taxon>
        <taxon>Nocardiaceae</taxon>
        <taxon>Rhodococcus</taxon>
    </lineage>
</organism>
<dbReference type="Proteomes" id="UP000662986">
    <property type="component" value="Plasmid unnamed1"/>
</dbReference>
<evidence type="ECO:0000256" key="5">
    <source>
        <dbReference type="ARBA" id="ARBA00022801"/>
    </source>
</evidence>
<evidence type="ECO:0000256" key="3">
    <source>
        <dbReference type="ARBA" id="ARBA00012953"/>
    </source>
</evidence>
<sequence>MNRDHRQQDYSLRFEWGLTGATAVAPDAHVAVIVDVLSFTTTLSVAIDAGIEVLPYRWRDTSAVRYAADHDAVLAVGRSSATPGSISLSPSTIRSAQGVDRLVLPSPNGSSIAYELESSAGTCLGASLRNARAVAEWIADNYTQETVVAVIAAGEKWPDGTLRPAVEDQWGAGAVIAELISRGWTASPEAEVTAVAWEAVSGRIASALHGCGSGRELVTAGYAEDVAIATEVDQSRSVPVLRDHRFVDSKNT</sequence>
<name>A0A974VZL3_9NOCA</name>
<proteinExistence type="inferred from homology"/>
<dbReference type="EMBL" id="CP070618">
    <property type="protein sequence ID" value="QSE88037.1"/>
    <property type="molecule type" value="Genomic_DNA"/>
</dbReference>
<reference evidence="8 9" key="2">
    <citation type="journal article" date="2022" name="Arch. Microbiol.">
        <title>Rhodococcus pseudokoreensis sp. nov. isolated from the rhizosphere of young M26 apple rootstocks.</title>
        <authorList>
            <person name="Kampfer P."/>
            <person name="Glaeser S.P."/>
            <person name="Blom J."/>
            <person name="Wolf J."/>
            <person name="Benning S."/>
            <person name="Schloter M."/>
            <person name="Neumann-Schaal M."/>
        </authorList>
    </citation>
    <scope>NUCLEOTIDE SEQUENCE [LARGE SCALE GENOMIC DNA]</scope>
    <source>
        <strain evidence="8 9">R79</strain>
    </source>
</reference>
<comment type="similarity">
    <text evidence="2">Belongs to the ComB family.</text>
</comment>
<dbReference type="PANTHER" id="PTHR37311">
    <property type="entry name" value="2-PHOSPHOSULFOLACTATE PHOSPHATASE-RELATED"/>
    <property type="match status" value="1"/>
</dbReference>
<dbReference type="InterPro" id="IPR005238">
    <property type="entry name" value="ComB-like"/>
</dbReference>
<reference evidence="8 9" key="1">
    <citation type="journal article" date="2021" name="Microbiol. Resour. Announc.">
        <title>Complete Genome Sequences of Two Rhodococcus sp. Strains with Large and Linear Chromosomes, Isolated from Apple Rhizosphere.</title>
        <authorList>
            <person name="Benning S."/>
            <person name="Brugnone N."/>
            <person name="Siani R."/>
            <person name="Kublik S."/>
            <person name="Schloter M."/>
            <person name="Rad V."/>
        </authorList>
    </citation>
    <scope>NUCLEOTIDE SEQUENCE [LARGE SCALE GENOMIC DNA]</scope>
    <source>
        <strain evidence="8 9">R79</strain>
    </source>
</reference>
<keyword evidence="8" id="KW-0614">Plasmid</keyword>
<geneLocation type="plasmid" evidence="8 9">
    <name>unnamed1</name>
</geneLocation>
<evidence type="ECO:0000313" key="9">
    <source>
        <dbReference type="Proteomes" id="UP000662986"/>
    </source>
</evidence>
<evidence type="ECO:0000256" key="7">
    <source>
        <dbReference type="ARBA" id="ARBA00033711"/>
    </source>
</evidence>
<evidence type="ECO:0000256" key="1">
    <source>
        <dbReference type="ARBA" id="ARBA00001946"/>
    </source>
</evidence>
<dbReference type="InterPro" id="IPR036702">
    <property type="entry name" value="ComB-like_sf"/>
</dbReference>
<dbReference type="Gene3D" id="3.90.1560.10">
    <property type="entry name" value="ComB-like"/>
    <property type="match status" value="1"/>
</dbReference>
<dbReference type="SUPFAM" id="SSF142823">
    <property type="entry name" value="ComB-like"/>
    <property type="match status" value="1"/>
</dbReference>
<evidence type="ECO:0000256" key="4">
    <source>
        <dbReference type="ARBA" id="ARBA00021948"/>
    </source>
</evidence>
<comment type="cofactor">
    <cofactor evidence="1">
        <name>Mg(2+)</name>
        <dbReference type="ChEBI" id="CHEBI:18420"/>
    </cofactor>
</comment>
<dbReference type="PANTHER" id="PTHR37311:SF1">
    <property type="entry name" value="2-PHOSPHOSULFOLACTATE PHOSPHATASE-RELATED"/>
    <property type="match status" value="1"/>
</dbReference>
<evidence type="ECO:0000313" key="8">
    <source>
        <dbReference type="EMBL" id="QSE88037.1"/>
    </source>
</evidence>